<keyword evidence="2" id="KW-1185">Reference proteome</keyword>
<accession>A0A9W6B5Y3</accession>
<protein>
    <submittedName>
        <fullName evidence="1">Uncharacterized protein</fullName>
    </submittedName>
</protein>
<reference evidence="1" key="1">
    <citation type="submission" date="2022-07" db="EMBL/GenBank/DDBJ databases">
        <title>Taxonomy of Novel Oxalotrophic and Methylotrophic Bacteria.</title>
        <authorList>
            <person name="Sahin N."/>
            <person name="Tani A."/>
        </authorList>
    </citation>
    <scope>NUCLEOTIDE SEQUENCE</scope>
    <source>
        <strain evidence="1">AM327</strain>
    </source>
</reference>
<dbReference type="AlphaFoldDB" id="A0A9W6B5Y3"/>
<dbReference type="EMBL" id="BRVP01000014">
    <property type="protein sequence ID" value="GLB53170.1"/>
    <property type="molecule type" value="Genomic_DNA"/>
</dbReference>
<sequence length="77" mass="8785">MKKIVFMLGVFTAFAFTVKPQEQMDRKKGSIECATEAWEKADEICDESPSGCTSYEYYIHTDIAYGMCMFAVDEIAY</sequence>
<name>A0A9W6B5Y3_9FLAO</name>
<dbReference type="RefSeq" id="WP_281754897.1">
    <property type="nucleotide sequence ID" value="NZ_BRVP01000014.1"/>
</dbReference>
<evidence type="ECO:0000313" key="2">
    <source>
        <dbReference type="Proteomes" id="UP001143545"/>
    </source>
</evidence>
<organism evidence="1 2">
    <name type="scientific">Neptunitalea chrysea</name>
    <dbReference type="NCBI Taxonomy" id="1647581"/>
    <lineage>
        <taxon>Bacteria</taxon>
        <taxon>Pseudomonadati</taxon>
        <taxon>Bacteroidota</taxon>
        <taxon>Flavobacteriia</taxon>
        <taxon>Flavobacteriales</taxon>
        <taxon>Flavobacteriaceae</taxon>
        <taxon>Neptunitalea</taxon>
    </lineage>
</organism>
<comment type="caution">
    <text evidence="1">The sequence shown here is derived from an EMBL/GenBank/DDBJ whole genome shotgun (WGS) entry which is preliminary data.</text>
</comment>
<evidence type="ECO:0000313" key="1">
    <source>
        <dbReference type="EMBL" id="GLB53170.1"/>
    </source>
</evidence>
<gene>
    <name evidence="1" type="ORF">NBRC110019_22100</name>
</gene>
<proteinExistence type="predicted"/>
<dbReference type="Proteomes" id="UP001143545">
    <property type="component" value="Unassembled WGS sequence"/>
</dbReference>